<reference evidence="1 2" key="1">
    <citation type="journal article" date="2015" name="Genome Announc.">
        <title>Expanding the biotechnology potential of lactobacilli through comparative genomics of 213 strains and associated genera.</title>
        <authorList>
            <person name="Sun Z."/>
            <person name="Harris H.M."/>
            <person name="McCann A."/>
            <person name="Guo C."/>
            <person name="Argimon S."/>
            <person name="Zhang W."/>
            <person name="Yang X."/>
            <person name="Jeffery I.B."/>
            <person name="Cooney J.C."/>
            <person name="Kagawa T.F."/>
            <person name="Liu W."/>
            <person name="Song Y."/>
            <person name="Salvetti E."/>
            <person name="Wrobel A."/>
            <person name="Rasinkangas P."/>
            <person name="Parkhill J."/>
            <person name="Rea M.C."/>
            <person name="O'Sullivan O."/>
            <person name="Ritari J."/>
            <person name="Douillard F.P."/>
            <person name="Paul Ross R."/>
            <person name="Yang R."/>
            <person name="Briner A.E."/>
            <person name="Felis G.E."/>
            <person name="de Vos W.M."/>
            <person name="Barrangou R."/>
            <person name="Klaenhammer T.R."/>
            <person name="Caufield P.W."/>
            <person name="Cui Y."/>
            <person name="Zhang H."/>
            <person name="O'Toole P.W."/>
        </authorList>
    </citation>
    <scope>NUCLEOTIDE SEQUENCE [LARGE SCALE GENOMIC DNA]</scope>
    <source>
        <strain evidence="1 2">DSM 15429</strain>
    </source>
</reference>
<comment type="caution">
    <text evidence="1">The sequence shown here is derived from an EMBL/GenBank/DDBJ whole genome shotgun (WGS) entry which is preliminary data.</text>
</comment>
<protein>
    <submittedName>
        <fullName evidence="1">Uncharacterized protein</fullName>
    </submittedName>
</protein>
<dbReference type="PATRIC" id="fig|1423805.4.peg.24"/>
<evidence type="ECO:0000313" key="1">
    <source>
        <dbReference type="EMBL" id="KRL46557.1"/>
    </source>
</evidence>
<dbReference type="Proteomes" id="UP000051835">
    <property type="component" value="Unassembled WGS sequence"/>
</dbReference>
<dbReference type="AlphaFoldDB" id="A0A0R1QPB5"/>
<evidence type="ECO:0000313" key="2">
    <source>
        <dbReference type="Proteomes" id="UP000051835"/>
    </source>
</evidence>
<gene>
    <name evidence="1" type="ORF">FD37_GL000021</name>
</gene>
<sequence length="55" mass="6377">MSLLLTLILVGQAARHRTTQEVVTVYRQSISQYRRQVARREASVADHARTQRLLE</sequence>
<proteinExistence type="predicted"/>
<organism evidence="1 2">
    <name type="scientific">Levilactobacillus spicheri DSM 15429</name>
    <dbReference type="NCBI Taxonomy" id="1423805"/>
    <lineage>
        <taxon>Bacteria</taxon>
        <taxon>Bacillati</taxon>
        <taxon>Bacillota</taxon>
        <taxon>Bacilli</taxon>
        <taxon>Lactobacillales</taxon>
        <taxon>Lactobacillaceae</taxon>
        <taxon>Levilactobacillus</taxon>
    </lineage>
</organism>
<dbReference type="EMBL" id="AZFC01000035">
    <property type="protein sequence ID" value="KRL46557.1"/>
    <property type="molecule type" value="Genomic_DNA"/>
</dbReference>
<accession>A0A0R1QPB5</accession>
<name>A0A0R1QPB5_9LACO</name>